<protein>
    <submittedName>
        <fullName evidence="2">Uncharacterized protein DUF4397</fullName>
    </submittedName>
</protein>
<evidence type="ECO:0000313" key="3">
    <source>
        <dbReference type="Proteomes" id="UP000242687"/>
    </source>
</evidence>
<feature type="domain" description="DUF4397" evidence="1">
    <location>
        <begin position="15"/>
        <end position="116"/>
    </location>
</feature>
<keyword evidence="3" id="KW-1185">Reference proteome</keyword>
<dbReference type="Pfam" id="PF14344">
    <property type="entry name" value="DUF4397"/>
    <property type="match status" value="1"/>
</dbReference>
<reference evidence="2 3" key="1">
    <citation type="submission" date="2017-11" db="EMBL/GenBank/DDBJ databases">
        <title>Genomic Encyclopedia of Archaeal and Bacterial Type Strains, Phase II (KMG-II): From Individual Species to Whole Genera.</title>
        <authorList>
            <person name="Goeker M."/>
        </authorList>
    </citation>
    <scope>NUCLEOTIDE SEQUENCE [LARGE SCALE GENOMIC DNA]</scope>
    <source>
        <strain evidence="2 3">DSM 28175</strain>
    </source>
</reference>
<dbReference type="Proteomes" id="UP000242687">
    <property type="component" value="Unassembled WGS sequence"/>
</dbReference>
<proteinExistence type="predicted"/>
<evidence type="ECO:0000313" key="2">
    <source>
        <dbReference type="EMBL" id="PJJ80169.1"/>
    </source>
</evidence>
<accession>A0A2H9VP88</accession>
<dbReference type="InterPro" id="IPR025510">
    <property type="entry name" value="DUF4397"/>
</dbReference>
<gene>
    <name evidence="2" type="ORF">CLV57_3316</name>
</gene>
<dbReference type="EMBL" id="PGFJ01000002">
    <property type="protein sequence ID" value="PJJ80169.1"/>
    <property type="molecule type" value="Genomic_DNA"/>
</dbReference>
<name>A0A2H9VP88_9SPHI</name>
<comment type="caution">
    <text evidence="2">The sequence shown here is derived from an EMBL/GenBank/DDBJ whole genome shotgun (WGS) entry which is preliminary data.</text>
</comment>
<evidence type="ECO:0000259" key="1">
    <source>
        <dbReference type="Pfam" id="PF14344"/>
    </source>
</evidence>
<organism evidence="2 3">
    <name type="scientific">Mucilaginibacter auburnensis</name>
    <dbReference type="NCBI Taxonomy" id="1457233"/>
    <lineage>
        <taxon>Bacteria</taxon>
        <taxon>Pseudomonadati</taxon>
        <taxon>Bacteroidota</taxon>
        <taxon>Sphingobacteriia</taxon>
        <taxon>Sphingobacteriales</taxon>
        <taxon>Sphingobacteriaceae</taxon>
        <taxon>Mucilaginibacter</taxon>
    </lineage>
</organism>
<dbReference type="AlphaFoldDB" id="A0A2H9VP88"/>
<sequence>MVDLPPDKPKTTLMNVVNATADTLNTFQNGTRFNYTSSFYPGGSLGYLSVIAGEYPYQIKKAGSPDVLLALPLKVDTAQAYSLFITGYAIDRVFLTNDVFLANNDTEIRFVNTSPNRSFDIKIGSNFNYANRAFKSVTPFVAMTAGKSTYQLYEAGGSVPIATGELNLTANRVYTLFTKGTATGTGDAAFGVKLILNR</sequence>